<keyword evidence="7" id="KW-1185">Reference proteome</keyword>
<evidence type="ECO:0000313" key="6">
    <source>
        <dbReference type="EMBL" id="MQL51436.1"/>
    </source>
</evidence>
<dbReference type="PRINTS" id="PR01006">
    <property type="entry name" value="FLGHOOKFLIE"/>
</dbReference>
<keyword evidence="3 4" id="KW-0975">Bacterial flagellum</keyword>
<sequence length="98" mass="10794">MPILPVSPLSIIPAESPAAKDNVPASTGFSQMLKQALEEVNNAQAQADRVGLQFLTGRVQDLHQVTIAMEEARIMMTLAVEVRNKMVEAYQEISRMQV</sequence>
<dbReference type="EMBL" id="WHYR01000007">
    <property type="protein sequence ID" value="MQL51436.1"/>
    <property type="molecule type" value="Genomic_DNA"/>
</dbReference>
<dbReference type="GO" id="GO:0009425">
    <property type="term" value="C:bacterial-type flagellum basal body"/>
    <property type="evidence" value="ECO:0007669"/>
    <property type="project" value="UniProtKB-SubCell"/>
</dbReference>
<evidence type="ECO:0000256" key="4">
    <source>
        <dbReference type="HAMAP-Rule" id="MF_00724"/>
    </source>
</evidence>
<keyword evidence="6" id="KW-0282">Flagellum</keyword>
<dbReference type="AlphaFoldDB" id="A0A6N7IN73"/>
<keyword evidence="6" id="KW-0966">Cell projection</keyword>
<keyword evidence="6" id="KW-0969">Cilium</keyword>
<evidence type="ECO:0000256" key="1">
    <source>
        <dbReference type="ARBA" id="ARBA00004117"/>
    </source>
</evidence>
<evidence type="ECO:0000256" key="3">
    <source>
        <dbReference type="ARBA" id="ARBA00023143"/>
    </source>
</evidence>
<dbReference type="RefSeq" id="WP_152945364.1">
    <property type="nucleotide sequence ID" value="NZ_WHYR01000007.1"/>
</dbReference>
<dbReference type="OrthoDB" id="9812413at2"/>
<name>A0A6N7IN73_9FIRM</name>
<dbReference type="GO" id="GO:0071973">
    <property type="term" value="P:bacterial-type flagellum-dependent cell motility"/>
    <property type="evidence" value="ECO:0007669"/>
    <property type="project" value="InterPro"/>
</dbReference>
<comment type="subcellular location">
    <subcellularLocation>
        <location evidence="1 4">Bacterial flagellum basal body</location>
    </subcellularLocation>
</comment>
<dbReference type="GO" id="GO:0005198">
    <property type="term" value="F:structural molecule activity"/>
    <property type="evidence" value="ECO:0007669"/>
    <property type="project" value="UniProtKB-UniRule"/>
</dbReference>
<evidence type="ECO:0000313" key="7">
    <source>
        <dbReference type="Proteomes" id="UP000441717"/>
    </source>
</evidence>
<proteinExistence type="inferred from homology"/>
<dbReference type="Pfam" id="PF02049">
    <property type="entry name" value="FliE"/>
    <property type="match status" value="1"/>
</dbReference>
<evidence type="ECO:0000256" key="5">
    <source>
        <dbReference type="NCBIfam" id="TIGR00205"/>
    </source>
</evidence>
<dbReference type="Proteomes" id="UP000441717">
    <property type="component" value="Unassembled WGS sequence"/>
</dbReference>
<protein>
    <recommendedName>
        <fullName evidence="4 5">Flagellar hook-basal body complex protein FliE</fullName>
    </recommendedName>
</protein>
<comment type="similarity">
    <text evidence="2 4">Belongs to the FliE family.</text>
</comment>
<dbReference type="HAMAP" id="MF_00724">
    <property type="entry name" value="FliE"/>
    <property type="match status" value="1"/>
</dbReference>
<dbReference type="InterPro" id="IPR001624">
    <property type="entry name" value="FliE"/>
</dbReference>
<gene>
    <name evidence="4 6" type="primary">fliE</name>
    <name evidence="6" type="ORF">GFC01_03990</name>
</gene>
<organism evidence="6 7">
    <name type="scientific">Desulfofundulus thermobenzoicus</name>
    <dbReference type="NCBI Taxonomy" id="29376"/>
    <lineage>
        <taxon>Bacteria</taxon>
        <taxon>Bacillati</taxon>
        <taxon>Bacillota</taxon>
        <taxon>Clostridia</taxon>
        <taxon>Eubacteriales</taxon>
        <taxon>Peptococcaceae</taxon>
        <taxon>Desulfofundulus</taxon>
    </lineage>
</organism>
<dbReference type="PANTHER" id="PTHR34653:SF1">
    <property type="entry name" value="FLAGELLAR HOOK-BASAL BODY COMPLEX PROTEIN FLIE"/>
    <property type="match status" value="1"/>
</dbReference>
<accession>A0A6N7IN73</accession>
<dbReference type="NCBIfam" id="TIGR00205">
    <property type="entry name" value="fliE"/>
    <property type="match status" value="1"/>
</dbReference>
<dbReference type="GO" id="GO:0003774">
    <property type="term" value="F:cytoskeletal motor activity"/>
    <property type="evidence" value="ECO:0007669"/>
    <property type="project" value="InterPro"/>
</dbReference>
<reference evidence="6 7" key="1">
    <citation type="submission" date="2019-10" db="EMBL/GenBank/DDBJ databases">
        <title>Comparative genomics of sulfur disproportionating microorganisms.</title>
        <authorList>
            <person name="Ward L.M."/>
            <person name="Bertran E."/>
            <person name="Johnston D."/>
        </authorList>
    </citation>
    <scope>NUCLEOTIDE SEQUENCE [LARGE SCALE GENOMIC DNA]</scope>
    <source>
        <strain evidence="6 7">DSM 14055</strain>
    </source>
</reference>
<dbReference type="PANTHER" id="PTHR34653">
    <property type="match status" value="1"/>
</dbReference>
<comment type="caution">
    <text evidence="6">The sequence shown here is derived from an EMBL/GenBank/DDBJ whole genome shotgun (WGS) entry which is preliminary data.</text>
</comment>
<evidence type="ECO:0000256" key="2">
    <source>
        <dbReference type="ARBA" id="ARBA00009272"/>
    </source>
</evidence>